<accession>A0A0F9TA62</accession>
<protein>
    <submittedName>
        <fullName evidence="1">Uncharacterized protein</fullName>
    </submittedName>
</protein>
<reference evidence="1" key="1">
    <citation type="journal article" date="2015" name="Nature">
        <title>Complex archaea that bridge the gap between prokaryotes and eukaryotes.</title>
        <authorList>
            <person name="Spang A."/>
            <person name="Saw J.H."/>
            <person name="Jorgensen S.L."/>
            <person name="Zaremba-Niedzwiedzka K."/>
            <person name="Martijn J."/>
            <person name="Lind A.E."/>
            <person name="van Eijk R."/>
            <person name="Schleper C."/>
            <person name="Guy L."/>
            <person name="Ettema T.J."/>
        </authorList>
    </citation>
    <scope>NUCLEOTIDE SEQUENCE</scope>
</reference>
<dbReference type="AlphaFoldDB" id="A0A0F9TA62"/>
<dbReference type="EMBL" id="LAZR01000300">
    <property type="protein sequence ID" value="KKN76094.1"/>
    <property type="molecule type" value="Genomic_DNA"/>
</dbReference>
<proteinExistence type="predicted"/>
<name>A0A0F9TA62_9ZZZZ</name>
<comment type="caution">
    <text evidence="1">The sequence shown here is derived from an EMBL/GenBank/DDBJ whole genome shotgun (WGS) entry which is preliminary data.</text>
</comment>
<evidence type="ECO:0000313" key="1">
    <source>
        <dbReference type="EMBL" id="KKN76094.1"/>
    </source>
</evidence>
<organism evidence="1">
    <name type="scientific">marine sediment metagenome</name>
    <dbReference type="NCBI Taxonomy" id="412755"/>
    <lineage>
        <taxon>unclassified sequences</taxon>
        <taxon>metagenomes</taxon>
        <taxon>ecological metagenomes</taxon>
    </lineage>
</organism>
<gene>
    <name evidence="1" type="ORF">LCGC14_0374840</name>
</gene>
<sequence length="135" mass="15910">MQKQILNEENAVKEVLQILRNKLNYQWDNIHFLNRNRYCVVTGEPTVAILLKREPFYTFGKKFRDMGAKGVGDTINTKHLKEFVQYKVEIIYTIFPDGKLYSISLQDFLLNSYSWVQKEGTSVRSCSIHLFKRVN</sequence>